<keyword evidence="2" id="KW-1185">Reference proteome</keyword>
<proteinExistence type="predicted"/>
<organism evidence="1 2">
    <name type="scientific">Polyporus arcularius HHB13444</name>
    <dbReference type="NCBI Taxonomy" id="1314778"/>
    <lineage>
        <taxon>Eukaryota</taxon>
        <taxon>Fungi</taxon>
        <taxon>Dikarya</taxon>
        <taxon>Basidiomycota</taxon>
        <taxon>Agaricomycotina</taxon>
        <taxon>Agaricomycetes</taxon>
        <taxon>Polyporales</taxon>
        <taxon>Polyporaceae</taxon>
        <taxon>Polyporus</taxon>
    </lineage>
</organism>
<evidence type="ECO:0000313" key="1">
    <source>
        <dbReference type="EMBL" id="TFK77680.1"/>
    </source>
</evidence>
<reference evidence="1 2" key="1">
    <citation type="journal article" date="2019" name="Nat. Ecol. Evol.">
        <title>Megaphylogeny resolves global patterns of mushroom evolution.</title>
        <authorList>
            <person name="Varga T."/>
            <person name="Krizsan K."/>
            <person name="Foldi C."/>
            <person name="Dima B."/>
            <person name="Sanchez-Garcia M."/>
            <person name="Sanchez-Ramirez S."/>
            <person name="Szollosi G.J."/>
            <person name="Szarkandi J.G."/>
            <person name="Papp V."/>
            <person name="Albert L."/>
            <person name="Andreopoulos W."/>
            <person name="Angelini C."/>
            <person name="Antonin V."/>
            <person name="Barry K.W."/>
            <person name="Bougher N.L."/>
            <person name="Buchanan P."/>
            <person name="Buyck B."/>
            <person name="Bense V."/>
            <person name="Catcheside P."/>
            <person name="Chovatia M."/>
            <person name="Cooper J."/>
            <person name="Damon W."/>
            <person name="Desjardin D."/>
            <person name="Finy P."/>
            <person name="Geml J."/>
            <person name="Haridas S."/>
            <person name="Hughes K."/>
            <person name="Justo A."/>
            <person name="Karasinski D."/>
            <person name="Kautmanova I."/>
            <person name="Kiss B."/>
            <person name="Kocsube S."/>
            <person name="Kotiranta H."/>
            <person name="LaButti K.M."/>
            <person name="Lechner B.E."/>
            <person name="Liimatainen K."/>
            <person name="Lipzen A."/>
            <person name="Lukacs Z."/>
            <person name="Mihaltcheva S."/>
            <person name="Morgado L.N."/>
            <person name="Niskanen T."/>
            <person name="Noordeloos M.E."/>
            <person name="Ohm R.A."/>
            <person name="Ortiz-Santana B."/>
            <person name="Ovrebo C."/>
            <person name="Racz N."/>
            <person name="Riley R."/>
            <person name="Savchenko A."/>
            <person name="Shiryaev A."/>
            <person name="Soop K."/>
            <person name="Spirin V."/>
            <person name="Szebenyi C."/>
            <person name="Tomsovsky M."/>
            <person name="Tulloss R.E."/>
            <person name="Uehling J."/>
            <person name="Grigoriev I.V."/>
            <person name="Vagvolgyi C."/>
            <person name="Papp T."/>
            <person name="Martin F.M."/>
            <person name="Miettinen O."/>
            <person name="Hibbett D.S."/>
            <person name="Nagy L.G."/>
        </authorList>
    </citation>
    <scope>NUCLEOTIDE SEQUENCE [LARGE SCALE GENOMIC DNA]</scope>
    <source>
        <strain evidence="1 2">HHB13444</strain>
    </source>
</reference>
<accession>A0A5C3NP15</accession>
<evidence type="ECO:0000313" key="2">
    <source>
        <dbReference type="Proteomes" id="UP000308197"/>
    </source>
</evidence>
<dbReference type="STRING" id="1314778.A0A5C3NP15"/>
<gene>
    <name evidence="1" type="ORF">K466DRAFT_571330</name>
</gene>
<dbReference type="EMBL" id="ML213297">
    <property type="protein sequence ID" value="TFK77680.1"/>
    <property type="molecule type" value="Genomic_DNA"/>
</dbReference>
<name>A0A5C3NP15_9APHY</name>
<dbReference type="InParanoid" id="A0A5C3NP15"/>
<dbReference type="AlphaFoldDB" id="A0A5C3NP15"/>
<protein>
    <submittedName>
        <fullName evidence="1">Uncharacterized protein</fullName>
    </submittedName>
</protein>
<sequence>MATQDCWDLHYPSHQFMITSQIKDKIQVQHSKDTAGNTVYLVRYAEDPRPAPWTLVVRLIVLANLLRNFPGIANSVDAVIRCVSIGAPFHTVLAIRTANISVPSAAHQRNRVRAPVLYRYGESADKVKMRKSDYHAARIRALAVLGDTQIRGALSEGGILWRLAQKILSVDGDVYYGAINIYNGMMDSEAGILWGRYQRYCKQGDTHLTVEELSWWPKPESWNVAGFYTHNEDYFQKRLTEIGEERGHPMKASDWRSSLRQTQIARTLAGMVDRATDRVFQQHLLKF</sequence>
<dbReference type="Proteomes" id="UP000308197">
    <property type="component" value="Unassembled WGS sequence"/>
</dbReference>